<feature type="domain" description="C2H2-type" evidence="2">
    <location>
        <begin position="179"/>
        <end position="206"/>
    </location>
</feature>
<name>A0A8J6C917_DIALT</name>
<comment type="caution">
    <text evidence="3">The sequence shown here is derived from an EMBL/GenBank/DDBJ whole genome shotgun (WGS) entry which is preliminary data.</text>
</comment>
<dbReference type="Proteomes" id="UP000751190">
    <property type="component" value="Unassembled WGS sequence"/>
</dbReference>
<dbReference type="Gene3D" id="3.30.160.60">
    <property type="entry name" value="Classic Zinc Finger"/>
    <property type="match status" value="1"/>
</dbReference>
<reference evidence="3" key="1">
    <citation type="submission" date="2021-05" db="EMBL/GenBank/DDBJ databases">
        <title>The genome of the haptophyte Pavlova lutheri (Diacronema luteri, Pavlovales) - a model for lipid biosynthesis in eukaryotic algae.</title>
        <authorList>
            <person name="Hulatt C.J."/>
            <person name="Posewitz M.C."/>
        </authorList>
    </citation>
    <scope>NUCLEOTIDE SEQUENCE</scope>
    <source>
        <strain evidence="3">NIVA-4/92</strain>
    </source>
</reference>
<dbReference type="OMA" id="NARHAAY"/>
<dbReference type="OrthoDB" id="509720at2759"/>
<organism evidence="3 4">
    <name type="scientific">Diacronema lutheri</name>
    <name type="common">Unicellular marine alga</name>
    <name type="synonym">Monochrysis lutheri</name>
    <dbReference type="NCBI Taxonomy" id="2081491"/>
    <lineage>
        <taxon>Eukaryota</taxon>
        <taxon>Haptista</taxon>
        <taxon>Haptophyta</taxon>
        <taxon>Pavlovophyceae</taxon>
        <taxon>Pavlovales</taxon>
        <taxon>Pavlovaceae</taxon>
        <taxon>Diacronema</taxon>
    </lineage>
</organism>
<evidence type="ECO:0000313" key="4">
    <source>
        <dbReference type="Proteomes" id="UP000751190"/>
    </source>
</evidence>
<keyword evidence="1" id="KW-0479">Metal-binding</keyword>
<keyword evidence="4" id="KW-1185">Reference proteome</keyword>
<accession>A0A8J6C917</accession>
<gene>
    <name evidence="3" type="ORF">KFE25_010326</name>
</gene>
<dbReference type="AlphaFoldDB" id="A0A8J6C917"/>
<dbReference type="InterPro" id="IPR013087">
    <property type="entry name" value="Znf_C2H2_type"/>
</dbReference>
<protein>
    <recommendedName>
        <fullName evidence="2">C2H2-type domain-containing protein</fullName>
    </recommendedName>
</protein>
<keyword evidence="1" id="KW-0862">Zinc</keyword>
<evidence type="ECO:0000259" key="2">
    <source>
        <dbReference type="PROSITE" id="PS50157"/>
    </source>
</evidence>
<proteinExistence type="predicted"/>
<evidence type="ECO:0000256" key="1">
    <source>
        <dbReference type="PROSITE-ProRule" id="PRU00042"/>
    </source>
</evidence>
<evidence type="ECO:0000313" key="3">
    <source>
        <dbReference type="EMBL" id="KAG8462501.1"/>
    </source>
</evidence>
<dbReference type="SUPFAM" id="SSF57667">
    <property type="entry name" value="beta-beta-alpha zinc fingers"/>
    <property type="match status" value="1"/>
</dbReference>
<dbReference type="Pfam" id="PF00096">
    <property type="entry name" value="zf-C2H2"/>
    <property type="match status" value="1"/>
</dbReference>
<dbReference type="PROSITE" id="PS50157">
    <property type="entry name" value="ZINC_FINGER_C2H2_2"/>
    <property type="match status" value="1"/>
</dbReference>
<sequence>MRLDPDDVAELAGQYGWEETAFDRSQGSLMFLERHVGGKRFMLHVWCSSGTVGSYLDHPRQGKTQLYRRNVDMDGLAEICRNPRVHTDGGYQRRPEGDEECPGCRKLYTSTVHVAQHFESGRCAGCLGVDNARHAAYTFVREREAAAGAVGRWTAGQQLLTFDGNLDLSDGYSSNGYNYHCPACGKQFKQASSLLQHQQARASCTPAGMPAFAGRLTYNE</sequence>
<dbReference type="GO" id="GO:0008270">
    <property type="term" value="F:zinc ion binding"/>
    <property type="evidence" value="ECO:0007669"/>
    <property type="project" value="UniProtKB-KW"/>
</dbReference>
<dbReference type="InterPro" id="IPR036236">
    <property type="entry name" value="Znf_C2H2_sf"/>
</dbReference>
<dbReference type="EMBL" id="JAGTXO010000020">
    <property type="protein sequence ID" value="KAG8462501.1"/>
    <property type="molecule type" value="Genomic_DNA"/>
</dbReference>
<keyword evidence="1" id="KW-0863">Zinc-finger</keyword>